<evidence type="ECO:0000256" key="3">
    <source>
        <dbReference type="ARBA" id="ARBA00022989"/>
    </source>
</evidence>
<keyword evidence="5" id="KW-0997">Cell inner membrane</keyword>
<dbReference type="Pfam" id="PF04279">
    <property type="entry name" value="IspA"/>
    <property type="match status" value="1"/>
</dbReference>
<keyword evidence="7" id="KW-1185">Reference proteome</keyword>
<dbReference type="EMBL" id="MSDO01000009">
    <property type="protein sequence ID" value="OLO04605.1"/>
    <property type="molecule type" value="Genomic_DNA"/>
</dbReference>
<comment type="function">
    <text evidence="5">Plays a role in cell envelope biogenesis, maintenance of cell envelope integrity and membrane homeostasis.</text>
</comment>
<comment type="similarity">
    <text evidence="5">Belongs to the YciB family.</text>
</comment>
<reference evidence="6 7" key="1">
    <citation type="submission" date="2016-12" db="EMBL/GenBank/DDBJ databases">
        <title>Draft genome sequences of strains Salinicola socius SMB35, Salinicola sp. MH3R3-1 and Chromohalobacter sp. SMB17 from the Verkhnekamsk potash mining region of Russia.</title>
        <authorList>
            <person name="Mavrodi D.V."/>
            <person name="Olsson B.E."/>
            <person name="Korsakova E.S."/>
            <person name="Pyankova A."/>
            <person name="Mavrodi O.V."/>
            <person name="Plotnikova E.G."/>
        </authorList>
    </citation>
    <scope>NUCLEOTIDE SEQUENCE [LARGE SCALE GENOMIC DNA]</scope>
    <source>
        <strain evidence="6 7">SMB35</strain>
    </source>
</reference>
<feature type="transmembrane region" description="Helical" evidence="5">
    <location>
        <begin position="81"/>
        <end position="101"/>
    </location>
</feature>
<dbReference type="STRING" id="404433.BTW07_07235"/>
<keyword evidence="4 5" id="KW-0472">Membrane</keyword>
<dbReference type="RefSeq" id="WP_075569506.1">
    <property type="nucleotide sequence ID" value="NZ_MSDO01000009.1"/>
</dbReference>
<dbReference type="AlphaFoldDB" id="A0A1Q8ST35"/>
<dbReference type="HAMAP" id="MF_00189">
    <property type="entry name" value="YciB"/>
    <property type="match status" value="1"/>
</dbReference>
<dbReference type="InterPro" id="IPR006008">
    <property type="entry name" value="YciB"/>
</dbReference>
<protein>
    <recommendedName>
        <fullName evidence="5">Inner membrane-spanning protein YciB</fullName>
    </recommendedName>
</protein>
<evidence type="ECO:0000256" key="1">
    <source>
        <dbReference type="ARBA" id="ARBA00022475"/>
    </source>
</evidence>
<proteinExistence type="inferred from homology"/>
<dbReference type="OrthoDB" id="9788219at2"/>
<dbReference type="NCBIfam" id="NF001325">
    <property type="entry name" value="PRK00259.1-3"/>
    <property type="match status" value="1"/>
</dbReference>
<gene>
    <name evidence="5" type="primary">yciB</name>
    <name evidence="6" type="ORF">BTW07_07235</name>
</gene>
<dbReference type="PANTHER" id="PTHR36917:SF1">
    <property type="entry name" value="INNER MEMBRANE-SPANNING PROTEIN YCIB"/>
    <property type="match status" value="1"/>
</dbReference>
<evidence type="ECO:0000256" key="5">
    <source>
        <dbReference type="HAMAP-Rule" id="MF_00189"/>
    </source>
</evidence>
<comment type="caution">
    <text evidence="6">The sequence shown here is derived from an EMBL/GenBank/DDBJ whole genome shotgun (WGS) entry which is preliminary data.</text>
</comment>
<evidence type="ECO:0000256" key="4">
    <source>
        <dbReference type="ARBA" id="ARBA00023136"/>
    </source>
</evidence>
<dbReference type="Proteomes" id="UP000186878">
    <property type="component" value="Unassembled WGS sequence"/>
</dbReference>
<keyword evidence="2 5" id="KW-0812">Transmembrane</keyword>
<dbReference type="GO" id="GO:0005886">
    <property type="term" value="C:plasma membrane"/>
    <property type="evidence" value="ECO:0007669"/>
    <property type="project" value="UniProtKB-SubCell"/>
</dbReference>
<dbReference type="PANTHER" id="PTHR36917">
    <property type="entry name" value="INTRACELLULAR SEPTATION PROTEIN A-RELATED"/>
    <property type="match status" value="1"/>
</dbReference>
<sequence length="183" mass="20477">MKLLFDFLPIAIFFAVYHLSGDIITATMVLIPATLAQLGIVWWRQRRIEKMLLITSIIVIVSAGATIAFHNPAFIQWKPTVINALFGVAFLLSPLFGGQTLTQRMMGKAVSLPAATWRRLNLAWVLFFLAMAALNVYVFSYYDEATWVDFKLFGMLGLTLLFVVGQGLFLARHLSQSQSEEGS</sequence>
<comment type="subcellular location">
    <subcellularLocation>
        <location evidence="5">Cell inner membrane</location>
        <topology evidence="5">Multi-pass membrane protein</topology>
    </subcellularLocation>
</comment>
<dbReference type="NCBIfam" id="TIGR00997">
    <property type="entry name" value="ispZ"/>
    <property type="match status" value="1"/>
</dbReference>
<name>A0A1Q8ST35_9GAMM</name>
<comment type="caution">
    <text evidence="5">Lacks conserved residue(s) required for the propagation of feature annotation.</text>
</comment>
<evidence type="ECO:0000256" key="2">
    <source>
        <dbReference type="ARBA" id="ARBA00022692"/>
    </source>
</evidence>
<evidence type="ECO:0000313" key="7">
    <source>
        <dbReference type="Proteomes" id="UP000186878"/>
    </source>
</evidence>
<organism evidence="6 7">
    <name type="scientific">Salinicola socius</name>
    <dbReference type="NCBI Taxonomy" id="404433"/>
    <lineage>
        <taxon>Bacteria</taxon>
        <taxon>Pseudomonadati</taxon>
        <taxon>Pseudomonadota</taxon>
        <taxon>Gammaproteobacteria</taxon>
        <taxon>Oceanospirillales</taxon>
        <taxon>Halomonadaceae</taxon>
        <taxon>Salinicola</taxon>
    </lineage>
</organism>
<keyword evidence="1 5" id="KW-1003">Cell membrane</keyword>
<keyword evidence="3 5" id="KW-1133">Transmembrane helix</keyword>
<accession>A0A1Q8ST35</accession>
<feature type="transmembrane region" description="Helical" evidence="5">
    <location>
        <begin position="51"/>
        <end position="69"/>
    </location>
</feature>
<feature type="transmembrane region" description="Helical" evidence="5">
    <location>
        <begin position="152"/>
        <end position="171"/>
    </location>
</feature>
<feature type="transmembrane region" description="Helical" evidence="5">
    <location>
        <begin position="122"/>
        <end position="140"/>
    </location>
</feature>
<evidence type="ECO:0000313" key="6">
    <source>
        <dbReference type="EMBL" id="OLO04605.1"/>
    </source>
</evidence>